<evidence type="ECO:0000313" key="1">
    <source>
        <dbReference type="EMBL" id="EAR98270.2"/>
    </source>
</evidence>
<evidence type="ECO:0000313" key="2">
    <source>
        <dbReference type="Proteomes" id="UP000009168"/>
    </source>
</evidence>
<dbReference type="AlphaFoldDB" id="I7M8J0"/>
<keyword evidence="2" id="KW-1185">Reference proteome</keyword>
<dbReference type="Proteomes" id="UP000009168">
    <property type="component" value="Unassembled WGS sequence"/>
</dbReference>
<accession>I7M8J0</accession>
<name>I7M8J0_TETTS</name>
<dbReference type="KEGG" id="tet:TTHERM_00346680"/>
<reference evidence="2" key="1">
    <citation type="journal article" date="2006" name="PLoS Biol.">
        <title>Macronuclear genome sequence of the ciliate Tetrahymena thermophila, a model eukaryote.</title>
        <authorList>
            <person name="Eisen J.A."/>
            <person name="Coyne R.S."/>
            <person name="Wu M."/>
            <person name="Wu D."/>
            <person name="Thiagarajan M."/>
            <person name="Wortman J.R."/>
            <person name="Badger J.H."/>
            <person name="Ren Q."/>
            <person name="Amedeo P."/>
            <person name="Jones K.M."/>
            <person name="Tallon L.J."/>
            <person name="Delcher A.L."/>
            <person name="Salzberg S.L."/>
            <person name="Silva J.C."/>
            <person name="Haas B.J."/>
            <person name="Majoros W.H."/>
            <person name="Farzad M."/>
            <person name="Carlton J.M."/>
            <person name="Smith R.K. Jr."/>
            <person name="Garg J."/>
            <person name="Pearlman R.E."/>
            <person name="Karrer K.M."/>
            <person name="Sun L."/>
            <person name="Manning G."/>
            <person name="Elde N.C."/>
            <person name="Turkewitz A.P."/>
            <person name="Asai D.J."/>
            <person name="Wilkes D.E."/>
            <person name="Wang Y."/>
            <person name="Cai H."/>
            <person name="Collins K."/>
            <person name="Stewart B.A."/>
            <person name="Lee S.R."/>
            <person name="Wilamowska K."/>
            <person name="Weinberg Z."/>
            <person name="Ruzzo W.L."/>
            <person name="Wloga D."/>
            <person name="Gaertig J."/>
            <person name="Frankel J."/>
            <person name="Tsao C.-C."/>
            <person name="Gorovsky M.A."/>
            <person name="Keeling P.J."/>
            <person name="Waller R.F."/>
            <person name="Patron N.J."/>
            <person name="Cherry J.M."/>
            <person name="Stover N.A."/>
            <person name="Krieger C.J."/>
            <person name="del Toro C."/>
            <person name="Ryder H.F."/>
            <person name="Williamson S.C."/>
            <person name="Barbeau R.A."/>
            <person name="Hamilton E.P."/>
            <person name="Orias E."/>
        </authorList>
    </citation>
    <scope>NUCLEOTIDE SEQUENCE [LARGE SCALE GENOMIC DNA]</scope>
    <source>
        <strain evidence="2">SB210</strain>
    </source>
</reference>
<dbReference type="GeneID" id="7835173"/>
<dbReference type="InParanoid" id="I7M8J0"/>
<gene>
    <name evidence="1" type="ORF">TTHERM_00346680</name>
</gene>
<dbReference type="RefSeq" id="XP_001018515.2">
    <property type="nucleotide sequence ID" value="XM_001018515.2"/>
</dbReference>
<dbReference type="SUPFAM" id="SSF50969">
    <property type="entry name" value="YVTN repeat-like/Quinoprotein amine dehydrogenase"/>
    <property type="match status" value="1"/>
</dbReference>
<sequence length="1178" mass="136784">MNPQPIAPLITDYQSIVVTLFDQSLYAISQNDYLIQKISFQNYSTDIVQISLTQNNILIIQKNFIIEVYQLDLVNKIAQLTDKYNSATQIQIWKVKKYFPQPQYPQLFEVYIFSQDTTFTLLKKTANSFTVFQQIQNLPLAKGLDITFIQNNPLDNYIFILGITNQQTATLPYQCLVIQKNSPNFIQFFSVSSAQSLIQPVTFYDSQNNLIYNVKVVQNLSFMSILGTQTFNSVDLSNYQDDTTLLFNIQGSNQLVTEDQNFIYVYDQQGFIGLNPYKTNFYSQFYNISQSDFSSGDNITDVKMSYTLNRYFIIRRSIYIFNINDNSFLETVQFEINTSAQVNQFIILESEQVVIASKINIIKLKNFQTNQTSTFMDSTYTITSIQITPLQSQNMITVYGNRIIRLNLNLLNQENISINFDPLYATYCQFPPQNIICKLSNNQVTILELKKLTVVQQFASKNLISSFLIQIDSLQNRLFLYTDSIEVYDLKGIFQQTVTQSQGTIINLNVYQKSLVLVTTSTLVVLDRSSLANLGTLQGSGGGQILNVSYLEDYNHILVYTNIIRFAQVFVFSLDSLIQVTSIKNQYTQNSVTIVADSIFDKYMNIYAFLDQTGSVTFIDYQGIYQQINILKIREFNSGKNPSPVGLRLCPEINVLLIFSNKVIYIANYAQITDSYKRYTLKRGTFFIEINSIRQNQSENYSQFIFLGINNGLYFYNEQQIQYLMTIKSKENILDLNFVTKNLFIVAFQSQILKYDLTSFIQNLVEGIQNINPSVNNRYKFVQFLCSSVFLTLDQKLIHYNFQQDYQLNEIKLNQYQRLTSYYMLTTQQILLLGFNDGTLIIYNLQDLALNYLSLQLISGATLYDDVHFIFETESFIWVASLNSQVVCLSKNKIQELSRFNFVKLMSNNSQTLGVIQIDELNSVIFMNFFKEKIVRCLKLSNQQPLINLSFPDSQKNRILITKTLLIFYSTFQLNIHSRNSLKFMTSIRRQNLQDQIISINIFDEKYYFIVSFHKFELFKVDQNTQKITLFDQVSAQSFKLMKVFYNETSQFLRVIGLSNNQIFDQQYSMIFYELQKSFNQIQCSINIKDQNFIQMQNSIGLIIPLQNQLPNLLSLQEQPNSASNTFMTIYLNQQNLKEINIEATSNSQITIVPSQVYQTKIYMISKYKFQIMIMQQS</sequence>
<dbReference type="EMBL" id="GG662654">
    <property type="protein sequence ID" value="EAR98270.2"/>
    <property type="molecule type" value="Genomic_DNA"/>
</dbReference>
<organism evidence="1 2">
    <name type="scientific">Tetrahymena thermophila (strain SB210)</name>
    <dbReference type="NCBI Taxonomy" id="312017"/>
    <lineage>
        <taxon>Eukaryota</taxon>
        <taxon>Sar</taxon>
        <taxon>Alveolata</taxon>
        <taxon>Ciliophora</taxon>
        <taxon>Intramacronucleata</taxon>
        <taxon>Oligohymenophorea</taxon>
        <taxon>Hymenostomatida</taxon>
        <taxon>Tetrahymenina</taxon>
        <taxon>Tetrahymenidae</taxon>
        <taxon>Tetrahymena</taxon>
    </lineage>
</organism>
<proteinExistence type="predicted"/>
<dbReference type="InterPro" id="IPR011044">
    <property type="entry name" value="Quino_amine_DH_bsu"/>
</dbReference>
<protein>
    <submittedName>
        <fullName evidence="1">Uncharacterized protein</fullName>
    </submittedName>
</protein>
<dbReference type="SUPFAM" id="SSF69322">
    <property type="entry name" value="Tricorn protease domain 2"/>
    <property type="match status" value="1"/>
</dbReference>